<evidence type="ECO:0000259" key="1">
    <source>
        <dbReference type="PROSITE" id="PS51725"/>
    </source>
</evidence>
<reference evidence="2" key="1">
    <citation type="submission" date="2014-12" db="EMBL/GenBank/DDBJ databases">
        <title>Insight into the proteome of Arion vulgaris.</title>
        <authorList>
            <person name="Aradska J."/>
            <person name="Bulat T."/>
            <person name="Smidak R."/>
            <person name="Sarate P."/>
            <person name="Gangsoo J."/>
            <person name="Sialana F."/>
            <person name="Bilban M."/>
            <person name="Lubec G."/>
        </authorList>
    </citation>
    <scope>NUCLEOTIDE SEQUENCE</scope>
    <source>
        <tissue evidence="2">Skin</tissue>
    </source>
</reference>
<dbReference type="EMBL" id="HACG01033391">
    <property type="protein sequence ID" value="CEK80256.1"/>
    <property type="molecule type" value="Transcribed_RNA"/>
</dbReference>
<sequence>MNHQIDRLSHLIDRLERKINFDGFRDEEVVTEEDNTLLLVQREFEVKLEHLEEVHAQLRAYVETTQGFRGCLNVSVRELQISHSFNIYEIWTTEEKYVQNCGSEVARTLLQKTAELLEKPETVHSMKIPACWWKREF</sequence>
<name>A0A0B7AJP5_9EUPU</name>
<protein>
    <recommendedName>
        <fullName evidence="1">ABM domain-containing protein</fullName>
    </recommendedName>
</protein>
<organism evidence="2">
    <name type="scientific">Arion vulgaris</name>
    <dbReference type="NCBI Taxonomy" id="1028688"/>
    <lineage>
        <taxon>Eukaryota</taxon>
        <taxon>Metazoa</taxon>
        <taxon>Spiralia</taxon>
        <taxon>Lophotrochozoa</taxon>
        <taxon>Mollusca</taxon>
        <taxon>Gastropoda</taxon>
        <taxon>Heterobranchia</taxon>
        <taxon>Euthyneura</taxon>
        <taxon>Panpulmonata</taxon>
        <taxon>Eupulmonata</taxon>
        <taxon>Stylommatophora</taxon>
        <taxon>Helicina</taxon>
        <taxon>Arionoidea</taxon>
        <taxon>Arionidae</taxon>
        <taxon>Arion</taxon>
    </lineage>
</organism>
<dbReference type="GO" id="GO:0005737">
    <property type="term" value="C:cytoplasm"/>
    <property type="evidence" value="ECO:0007669"/>
    <property type="project" value="TreeGrafter"/>
</dbReference>
<dbReference type="PANTHER" id="PTHR12178">
    <property type="entry name" value="EF-HAND DOMAIN-CONTAINING PROTEIN"/>
    <property type="match status" value="1"/>
</dbReference>
<dbReference type="GO" id="GO:0042984">
    <property type="term" value="P:regulation of amyloid precursor protein biosynthetic process"/>
    <property type="evidence" value="ECO:0007669"/>
    <property type="project" value="TreeGrafter"/>
</dbReference>
<gene>
    <name evidence="2" type="primary">ORF119907</name>
</gene>
<dbReference type="Pfam" id="PF03992">
    <property type="entry name" value="ABM"/>
    <property type="match status" value="1"/>
</dbReference>
<dbReference type="InterPro" id="IPR007138">
    <property type="entry name" value="ABM_dom"/>
</dbReference>
<feature type="domain" description="ABM" evidence="1">
    <location>
        <begin position="38"/>
        <end position="126"/>
    </location>
</feature>
<dbReference type="Gene3D" id="3.30.70.100">
    <property type="match status" value="1"/>
</dbReference>
<dbReference type="InterPro" id="IPR011008">
    <property type="entry name" value="Dimeric_a/b-barrel"/>
</dbReference>
<dbReference type="AlphaFoldDB" id="A0A0B7AJP5"/>
<evidence type="ECO:0000313" key="2">
    <source>
        <dbReference type="EMBL" id="CEK80256.1"/>
    </source>
</evidence>
<dbReference type="SUPFAM" id="SSF54909">
    <property type="entry name" value="Dimeric alpha+beta barrel"/>
    <property type="match status" value="1"/>
</dbReference>
<dbReference type="InterPro" id="IPR039862">
    <property type="entry name" value="NECAB1/2/3"/>
</dbReference>
<proteinExistence type="predicted"/>
<dbReference type="PROSITE" id="PS51725">
    <property type="entry name" value="ABM"/>
    <property type="match status" value="1"/>
</dbReference>
<dbReference type="PANTHER" id="PTHR12178:SF10">
    <property type="entry name" value="N-TERMINAL EF-HAND CALCIUM-BINDING PROTEIN 1-LIKE ISOFORM X1"/>
    <property type="match status" value="1"/>
</dbReference>
<accession>A0A0B7AJP5</accession>